<sequence>MLVEKSIANNDIYEIGVTKDYIIINDNYTGIVVYDKKCNRKCSIKIDGNLMIYQLYTSLLNNFVVIFDAENEKMYVVNLLNRTVENLDIDEVIFGNYYFVNADNFILRAASMEYTFLFEKPQIIKISVFSRTDNYFLMANSQEENVFRSEKGSIYYNYEENMVELLDNNAIDNLVSINQKNILIYDELRLLTYENLRFKEEYKIPDEFSLRRALFSTEKILVLLLNEKKDILKSRIHVCLI</sequence>
<proteinExistence type="predicted"/>
<dbReference type="RefSeq" id="WP_185504297.1">
    <property type="nucleotide sequence ID" value="NZ_JAASWI010000003.1"/>
</dbReference>
<comment type="caution">
    <text evidence="1">The sequence shown here is derived from an EMBL/GenBank/DDBJ whole genome shotgun (WGS) entry which is preliminary data.</text>
</comment>
<dbReference type="EMBL" id="JAASWI010000003">
    <property type="protein sequence ID" value="MBC1978529.1"/>
    <property type="molecule type" value="Genomic_DNA"/>
</dbReference>
<name>A0A842CGU7_9LIST</name>
<dbReference type="AlphaFoldDB" id="A0A842CGU7"/>
<organism evidence="1 2">
    <name type="scientific">Listeria marthii</name>
    <dbReference type="NCBI Taxonomy" id="529731"/>
    <lineage>
        <taxon>Bacteria</taxon>
        <taxon>Bacillati</taxon>
        <taxon>Bacillota</taxon>
        <taxon>Bacilli</taxon>
        <taxon>Bacillales</taxon>
        <taxon>Listeriaceae</taxon>
        <taxon>Listeria</taxon>
    </lineage>
</organism>
<dbReference type="Proteomes" id="UP000580683">
    <property type="component" value="Unassembled WGS sequence"/>
</dbReference>
<evidence type="ECO:0000313" key="1">
    <source>
        <dbReference type="EMBL" id="MBC1978529.1"/>
    </source>
</evidence>
<accession>A0A842CGU7</accession>
<protein>
    <submittedName>
        <fullName evidence="1">Uncharacterized protein</fullName>
    </submittedName>
</protein>
<reference evidence="1 2" key="1">
    <citation type="submission" date="2020-03" db="EMBL/GenBank/DDBJ databases">
        <title>Soil Listeria distribution.</title>
        <authorList>
            <person name="Liao J."/>
            <person name="Wiedmann M."/>
        </authorList>
    </citation>
    <scope>NUCLEOTIDE SEQUENCE [LARGE SCALE GENOMIC DNA]</scope>
    <source>
        <strain evidence="1 2">FSL L7-0504</strain>
    </source>
</reference>
<gene>
    <name evidence="1" type="ORF">HCJ63_08570</name>
</gene>
<evidence type="ECO:0000313" key="2">
    <source>
        <dbReference type="Proteomes" id="UP000580683"/>
    </source>
</evidence>